<feature type="compositionally biased region" description="Pro residues" evidence="1">
    <location>
        <begin position="124"/>
        <end position="134"/>
    </location>
</feature>
<proteinExistence type="predicted"/>
<dbReference type="InterPro" id="IPR055513">
    <property type="entry name" value="DUF7086"/>
</dbReference>
<evidence type="ECO:0000313" key="3">
    <source>
        <dbReference type="EMBL" id="GMH16250.1"/>
    </source>
</evidence>
<feature type="compositionally biased region" description="Pro residues" evidence="1">
    <location>
        <begin position="23"/>
        <end position="32"/>
    </location>
</feature>
<name>A0AAD3SQN0_NEPGR</name>
<dbReference type="Proteomes" id="UP001279734">
    <property type="component" value="Unassembled WGS sequence"/>
</dbReference>
<evidence type="ECO:0000256" key="1">
    <source>
        <dbReference type="SAM" id="MobiDB-lite"/>
    </source>
</evidence>
<evidence type="ECO:0000313" key="4">
    <source>
        <dbReference type="Proteomes" id="UP001279734"/>
    </source>
</evidence>
<protein>
    <recommendedName>
        <fullName evidence="2">DUF7086 domain-containing protein</fullName>
    </recommendedName>
</protein>
<accession>A0AAD3SQN0</accession>
<feature type="compositionally biased region" description="Low complexity" evidence="1">
    <location>
        <begin position="89"/>
        <end position="109"/>
    </location>
</feature>
<dbReference type="AlphaFoldDB" id="A0AAD3SQN0"/>
<comment type="caution">
    <text evidence="3">The sequence shown here is derived from an EMBL/GenBank/DDBJ whole genome shotgun (WGS) entry which is preliminary data.</text>
</comment>
<sequence length="332" mass="37445">MKKQQEIDRKRKNGKQDDDGSTVPPPPPPPPESNRDEADDQDNDFLALTLASPSVRPCLSHPNNRPPPPPTILLETPPYPCPQPPSSRPPFLLRPRQPLLPSVHSLSLSDQPPPTRSHFQLSPSNPPSTPPPSPSSDSAPGPLLNPIAGLQQVHPGRMRRSALNVEREGKSEIIPAAYPWATNRRATVHSVEHLLRKGIFSIRGEVRCKKCERNYEMEFDLQEKFKEVASFVAMNRWAMHDRAPNAWTNPRLPSCEFCGQERSAKPVISEKKKTINWLFLLLGQMLGCCSLEQLKYFCKHTNNHRTGAKNRILYYTYLALCQQLDPNGPFQL</sequence>
<evidence type="ECO:0000259" key="2">
    <source>
        <dbReference type="Pfam" id="PF23324"/>
    </source>
</evidence>
<reference evidence="3" key="1">
    <citation type="submission" date="2023-05" db="EMBL/GenBank/DDBJ databases">
        <title>Nepenthes gracilis genome sequencing.</title>
        <authorList>
            <person name="Fukushima K."/>
        </authorList>
    </citation>
    <scope>NUCLEOTIDE SEQUENCE</scope>
    <source>
        <strain evidence="3">SING2019-196</strain>
    </source>
</reference>
<feature type="domain" description="DUF7086" evidence="2">
    <location>
        <begin position="192"/>
        <end position="324"/>
    </location>
</feature>
<feature type="compositionally biased region" description="Pro residues" evidence="1">
    <location>
        <begin position="64"/>
        <end position="88"/>
    </location>
</feature>
<dbReference type="PANTHER" id="PTHR34272">
    <property type="entry name" value="EXPRESSED PROTEIN"/>
    <property type="match status" value="1"/>
</dbReference>
<dbReference type="PANTHER" id="PTHR34272:SF1">
    <property type="entry name" value="EXPRESSED PROTEIN"/>
    <property type="match status" value="1"/>
</dbReference>
<feature type="compositionally biased region" description="Basic and acidic residues" evidence="1">
    <location>
        <begin position="1"/>
        <end position="18"/>
    </location>
</feature>
<dbReference type="EMBL" id="BSYO01000016">
    <property type="protein sequence ID" value="GMH16250.1"/>
    <property type="molecule type" value="Genomic_DNA"/>
</dbReference>
<keyword evidence="4" id="KW-1185">Reference proteome</keyword>
<organism evidence="3 4">
    <name type="scientific">Nepenthes gracilis</name>
    <name type="common">Slender pitcher plant</name>
    <dbReference type="NCBI Taxonomy" id="150966"/>
    <lineage>
        <taxon>Eukaryota</taxon>
        <taxon>Viridiplantae</taxon>
        <taxon>Streptophyta</taxon>
        <taxon>Embryophyta</taxon>
        <taxon>Tracheophyta</taxon>
        <taxon>Spermatophyta</taxon>
        <taxon>Magnoliopsida</taxon>
        <taxon>eudicotyledons</taxon>
        <taxon>Gunneridae</taxon>
        <taxon>Pentapetalae</taxon>
        <taxon>Caryophyllales</taxon>
        <taxon>Nepenthaceae</taxon>
        <taxon>Nepenthes</taxon>
    </lineage>
</organism>
<feature type="region of interest" description="Disordered" evidence="1">
    <location>
        <begin position="1"/>
        <end position="156"/>
    </location>
</feature>
<dbReference type="Pfam" id="PF23324">
    <property type="entry name" value="DUF7086"/>
    <property type="match status" value="1"/>
</dbReference>
<gene>
    <name evidence="3" type="ORF">Nepgr_018091</name>
</gene>